<keyword evidence="2" id="KW-1185">Reference proteome</keyword>
<accession>A0ACA9MR70</accession>
<dbReference type="Proteomes" id="UP000789860">
    <property type="component" value="Unassembled WGS sequence"/>
</dbReference>
<reference evidence="1" key="1">
    <citation type="submission" date="2021-06" db="EMBL/GenBank/DDBJ databases">
        <authorList>
            <person name="Kallberg Y."/>
            <person name="Tangrot J."/>
            <person name="Rosling A."/>
        </authorList>
    </citation>
    <scope>NUCLEOTIDE SEQUENCE</scope>
    <source>
        <strain evidence="1">AU212A</strain>
    </source>
</reference>
<gene>
    <name evidence="1" type="ORF">SCALOS_LOCUS7151</name>
</gene>
<evidence type="ECO:0000313" key="1">
    <source>
        <dbReference type="EMBL" id="CAG8607348.1"/>
    </source>
</evidence>
<evidence type="ECO:0000313" key="2">
    <source>
        <dbReference type="Proteomes" id="UP000789860"/>
    </source>
</evidence>
<name>A0ACA9MR70_9GLOM</name>
<sequence>SEEENNSDTNFYIQQANYLNLTSGIIEAEMNNNFSWDPDTEINKGKESVSINNTETNLTSSERIETKTKATKKESLELINKPTSQPKDSNDSDLSEKELTTQALIEENTKKLSAPEEKAESINILVIQYQKMTSRRRQKLAFYTQHIENRNTYFVYTHPTLGSHFSMRELREVDYRDVLARTKSGELI</sequence>
<proteinExistence type="predicted"/>
<protein>
    <submittedName>
        <fullName evidence="1">4826_t:CDS:1</fullName>
    </submittedName>
</protein>
<comment type="caution">
    <text evidence="1">The sequence shown here is derived from an EMBL/GenBank/DDBJ whole genome shotgun (WGS) entry which is preliminary data.</text>
</comment>
<organism evidence="1 2">
    <name type="scientific">Scutellospora calospora</name>
    <dbReference type="NCBI Taxonomy" id="85575"/>
    <lineage>
        <taxon>Eukaryota</taxon>
        <taxon>Fungi</taxon>
        <taxon>Fungi incertae sedis</taxon>
        <taxon>Mucoromycota</taxon>
        <taxon>Glomeromycotina</taxon>
        <taxon>Glomeromycetes</taxon>
        <taxon>Diversisporales</taxon>
        <taxon>Gigasporaceae</taxon>
        <taxon>Scutellospora</taxon>
    </lineage>
</organism>
<dbReference type="EMBL" id="CAJVPM010015352">
    <property type="protein sequence ID" value="CAG8607348.1"/>
    <property type="molecule type" value="Genomic_DNA"/>
</dbReference>
<feature type="non-terminal residue" evidence="1">
    <location>
        <position position="1"/>
    </location>
</feature>